<dbReference type="Gene3D" id="3.40.366.10">
    <property type="entry name" value="Malonyl-Coenzyme A Acyl Carrier Protein, domain 2"/>
    <property type="match status" value="1"/>
</dbReference>
<evidence type="ECO:0000256" key="2">
    <source>
        <dbReference type="ARBA" id="ARBA00022553"/>
    </source>
</evidence>
<dbReference type="InterPro" id="IPR016035">
    <property type="entry name" value="Acyl_Trfase/lysoPLipase"/>
</dbReference>
<dbReference type="PANTHER" id="PTHR43775:SF37">
    <property type="entry name" value="SI:DKEY-61P9.11"/>
    <property type="match status" value="1"/>
</dbReference>
<dbReference type="GO" id="GO:0005886">
    <property type="term" value="C:plasma membrane"/>
    <property type="evidence" value="ECO:0007669"/>
    <property type="project" value="TreeGrafter"/>
</dbReference>
<reference evidence="6 7" key="1">
    <citation type="submission" date="2019-08" db="EMBL/GenBank/DDBJ databases">
        <authorList>
            <person name="Khan S.A."/>
            <person name="Jeon C.O."/>
            <person name="Jeong S.E."/>
        </authorList>
    </citation>
    <scope>NUCLEOTIDE SEQUENCE [LARGE SCALE GENOMIC DNA]</scope>
    <source>
        <strain evidence="7">IMCC1728</strain>
    </source>
</reference>
<dbReference type="PANTHER" id="PTHR43775">
    <property type="entry name" value="FATTY ACID SYNTHASE"/>
    <property type="match status" value="1"/>
</dbReference>
<feature type="active site" description="Proton acceptor; for dehydratase activity" evidence="4">
    <location>
        <position position="226"/>
    </location>
</feature>
<comment type="caution">
    <text evidence="6">The sequence shown here is derived from an EMBL/GenBank/DDBJ whole genome shotgun (WGS) entry which is preliminary data.</text>
</comment>
<dbReference type="SMART" id="SM00827">
    <property type="entry name" value="PKS_AT"/>
    <property type="match status" value="1"/>
</dbReference>
<dbReference type="InterPro" id="IPR042104">
    <property type="entry name" value="PKS_dehydratase_sf"/>
</dbReference>
<dbReference type="Gene3D" id="3.90.180.10">
    <property type="entry name" value="Medium-chain alcohol dehydrogenases, catalytic domain"/>
    <property type="match status" value="1"/>
</dbReference>
<dbReference type="Gene3D" id="3.30.70.3290">
    <property type="match status" value="1"/>
</dbReference>
<sequence length="1067" mass="110531">MPGCVRPRGHRASATAGELCVPQRADAAACRCAGGGPGAVAGRAAVLPVYSTVTGDRHSGTPVDAAYFGRNVRDTVRFAEAIGAMVRDGYTAFVEIGAHPVLAANIAECAAEGSVSVHVLASMRRERPQREAMLQACAGLYAAGRAPDWVAVQGAHAQVLDLPAYPWQHERFWLKRRRSPGADAWSAAATASASTPALLGTRLPVAGSAVFQAARPDAAPSWLADHRLGGRLLMPAMGMLEVLRQAAVKVTDRDDLVVEDFVVHRPMALDETDGATTVWQVVAAVRDEQRIELSMHCRDPGAPQGWQVVASARAVSGVAKLSPARRLVVQSELEGDAVYAAFDGLGVAFGSAFRTIERLSVGSGGASATLRLLPGAAAEAGCHPVLLDGALQACVAALDGGRPAAVYLPVGVGRYALLLPAPERLHAEVTVERIADGASVAASVRLLDDGGRCVAMLDDVRFAPAPSGIPSTSADEWLHETSWVPDETAPAALAAAGDGAWVVVAIGAAAQRLAQDTMRELGSSGRICRQLGADAPAHAALADANWREGRRLAGVALMVSDPGTDELLGWTAPVLAWAQALARSASGASLHLVTIGAQGAGAAVPRPGPAAIWGLGSAIAAEHPELALRMIDLDPDASDVDARQIAGELLRGQGGAARLAWRAGLRLVPRLRRRLPLPASAPLRKLVAGRAGTLEELGWQPLALTPPAAGEVRLRVLAAGLNFRDVLMALGMIPDQLGFMGAECAGVVEAVGEGVNDLSPGDTVFGLAPGSLASVVNVPAGFVARWPDRLGTIETAASLPAAFLTAMLGLHDIAGLRAGQTVLIHAAAGGVGWAAMQLALRAGATVLATAGSPEKREMLRALGAAQVFDSRSLAFAEGVRAATGGRGADVVLNSLAGDFIAASVEALAADGCFLELGKRELWSAERFRAAKPSARYEIYDLGSIARAEPGRVRPMLNALIGALEVGQLTPPPLRVFGFDEAAQAMRLMAQARHVGKLVLRAPRAADTQARPAMRADASYLVTGGLGALGLHAARWLAGLGARHLVLTGRHPPGNEARPVIEDLTRKG</sequence>
<dbReference type="InterPro" id="IPR011032">
    <property type="entry name" value="GroES-like_sf"/>
</dbReference>
<dbReference type="AlphaFoldDB" id="A0A5C6U2V2"/>
<dbReference type="InterPro" id="IPR014043">
    <property type="entry name" value="Acyl_transferase_dom"/>
</dbReference>
<dbReference type="InterPro" id="IPR049900">
    <property type="entry name" value="PKS_mFAS_DH"/>
</dbReference>
<dbReference type="Pfam" id="PF14765">
    <property type="entry name" value="PS-DH"/>
    <property type="match status" value="1"/>
</dbReference>
<evidence type="ECO:0000256" key="1">
    <source>
        <dbReference type="ARBA" id="ARBA00022450"/>
    </source>
</evidence>
<dbReference type="InterPro" id="IPR049551">
    <property type="entry name" value="PKS_DH_C"/>
</dbReference>
<dbReference type="GO" id="GO:0004312">
    <property type="term" value="F:fatty acid synthase activity"/>
    <property type="evidence" value="ECO:0007669"/>
    <property type="project" value="TreeGrafter"/>
</dbReference>
<dbReference type="InterPro" id="IPR020807">
    <property type="entry name" value="PKS_DH"/>
</dbReference>
<evidence type="ECO:0000313" key="6">
    <source>
        <dbReference type="EMBL" id="TXC66106.1"/>
    </source>
</evidence>
<dbReference type="SMART" id="SM00829">
    <property type="entry name" value="PKS_ER"/>
    <property type="match status" value="1"/>
</dbReference>
<dbReference type="InterPro" id="IPR020843">
    <property type="entry name" value="ER"/>
</dbReference>
<dbReference type="EMBL" id="VOPW01000001">
    <property type="protein sequence ID" value="TXC66106.1"/>
    <property type="molecule type" value="Genomic_DNA"/>
</dbReference>
<dbReference type="InterPro" id="IPR013154">
    <property type="entry name" value="ADH-like_N"/>
</dbReference>
<dbReference type="InterPro" id="IPR013968">
    <property type="entry name" value="PKS_KR"/>
</dbReference>
<dbReference type="FunFam" id="3.40.50.720:FF:000209">
    <property type="entry name" value="Polyketide synthase Pks12"/>
    <property type="match status" value="1"/>
</dbReference>
<dbReference type="Pfam" id="PF08659">
    <property type="entry name" value="KR"/>
    <property type="match status" value="1"/>
</dbReference>
<dbReference type="InterPro" id="IPR050091">
    <property type="entry name" value="PKS_NRPS_Biosynth_Enz"/>
</dbReference>
<dbReference type="GO" id="GO:0071770">
    <property type="term" value="P:DIM/DIP cell wall layer assembly"/>
    <property type="evidence" value="ECO:0007669"/>
    <property type="project" value="TreeGrafter"/>
</dbReference>
<evidence type="ECO:0000259" key="5">
    <source>
        <dbReference type="PROSITE" id="PS52019"/>
    </source>
</evidence>
<proteinExistence type="predicted"/>
<dbReference type="InterPro" id="IPR049552">
    <property type="entry name" value="PKS_DH_N"/>
</dbReference>
<dbReference type="GO" id="GO:0016491">
    <property type="term" value="F:oxidoreductase activity"/>
    <property type="evidence" value="ECO:0007669"/>
    <property type="project" value="InterPro"/>
</dbReference>
<feature type="active site" description="Proton donor; for dehydratase activity" evidence="4">
    <location>
        <position position="388"/>
    </location>
</feature>
<organism evidence="6 7">
    <name type="scientific">Piscinibacter aquaticus</name>
    <dbReference type="NCBI Taxonomy" id="392597"/>
    <lineage>
        <taxon>Bacteria</taxon>
        <taxon>Pseudomonadati</taxon>
        <taxon>Pseudomonadota</taxon>
        <taxon>Betaproteobacteria</taxon>
        <taxon>Burkholderiales</taxon>
        <taxon>Sphaerotilaceae</taxon>
        <taxon>Piscinibacter</taxon>
    </lineage>
</organism>
<dbReference type="PROSITE" id="PS52019">
    <property type="entry name" value="PKS_MFAS_DH"/>
    <property type="match status" value="1"/>
</dbReference>
<dbReference type="Pfam" id="PF13602">
    <property type="entry name" value="ADH_zinc_N_2"/>
    <property type="match status" value="1"/>
</dbReference>
<dbReference type="SUPFAM" id="SSF51735">
    <property type="entry name" value="NAD(P)-binding Rossmann-fold domains"/>
    <property type="match status" value="3"/>
</dbReference>
<dbReference type="Pfam" id="PF08240">
    <property type="entry name" value="ADH_N"/>
    <property type="match status" value="1"/>
</dbReference>
<dbReference type="Gene3D" id="3.40.50.720">
    <property type="entry name" value="NAD(P)-binding Rossmann-like Domain"/>
    <property type="match status" value="3"/>
</dbReference>
<feature type="region of interest" description="C-terminal hotdog fold" evidence="4">
    <location>
        <begin position="330"/>
        <end position="471"/>
    </location>
</feature>
<keyword evidence="1" id="KW-0596">Phosphopantetheine</keyword>
<dbReference type="SUPFAM" id="SSF50129">
    <property type="entry name" value="GroES-like"/>
    <property type="match status" value="1"/>
</dbReference>
<dbReference type="Pfam" id="PF00698">
    <property type="entry name" value="Acyl_transf_1"/>
    <property type="match status" value="1"/>
</dbReference>
<name>A0A5C6U2V2_9BURK</name>
<gene>
    <name evidence="6" type="ORF">FSC37_09680</name>
</gene>
<dbReference type="GO" id="GO:0005737">
    <property type="term" value="C:cytoplasm"/>
    <property type="evidence" value="ECO:0007669"/>
    <property type="project" value="TreeGrafter"/>
</dbReference>
<evidence type="ECO:0000256" key="4">
    <source>
        <dbReference type="PROSITE-ProRule" id="PRU01363"/>
    </source>
</evidence>
<dbReference type="Pfam" id="PF21089">
    <property type="entry name" value="PKS_DH_N"/>
    <property type="match status" value="1"/>
</dbReference>
<dbReference type="InterPro" id="IPR036291">
    <property type="entry name" value="NAD(P)-bd_dom_sf"/>
</dbReference>
<accession>A0A5C6U2V2</accession>
<dbReference type="CDD" id="cd05195">
    <property type="entry name" value="enoyl_red"/>
    <property type="match status" value="1"/>
</dbReference>
<dbReference type="SMART" id="SM00826">
    <property type="entry name" value="PKS_DH"/>
    <property type="match status" value="1"/>
</dbReference>
<dbReference type="Proteomes" id="UP000321832">
    <property type="component" value="Unassembled WGS sequence"/>
</dbReference>
<keyword evidence="2" id="KW-0597">Phosphoprotein</keyword>
<dbReference type="InterPro" id="IPR001227">
    <property type="entry name" value="Ac_transferase_dom_sf"/>
</dbReference>
<keyword evidence="7" id="KW-1185">Reference proteome</keyword>
<evidence type="ECO:0000256" key="3">
    <source>
        <dbReference type="ARBA" id="ARBA00022679"/>
    </source>
</evidence>
<keyword evidence="3" id="KW-0808">Transferase</keyword>
<protein>
    <submittedName>
        <fullName evidence="6">Zinc-binding dehydrogenase</fullName>
    </submittedName>
</protein>
<feature type="region of interest" description="N-terminal hotdog fold" evidence="4">
    <location>
        <begin position="196"/>
        <end position="315"/>
    </location>
</feature>
<dbReference type="Gene3D" id="3.10.129.110">
    <property type="entry name" value="Polyketide synthase dehydratase"/>
    <property type="match status" value="1"/>
</dbReference>
<dbReference type="SUPFAM" id="SSF52151">
    <property type="entry name" value="FabD/lysophospholipase-like"/>
    <property type="match status" value="1"/>
</dbReference>
<evidence type="ECO:0000313" key="7">
    <source>
        <dbReference type="Proteomes" id="UP000321832"/>
    </source>
</evidence>
<dbReference type="GO" id="GO:0006633">
    <property type="term" value="P:fatty acid biosynthetic process"/>
    <property type="evidence" value="ECO:0007669"/>
    <property type="project" value="TreeGrafter"/>
</dbReference>
<feature type="domain" description="PKS/mFAS DH" evidence="5">
    <location>
        <begin position="196"/>
        <end position="471"/>
    </location>
</feature>